<dbReference type="EMBL" id="CYKH01000359">
    <property type="protein sequence ID" value="CUF57252.1"/>
    <property type="molecule type" value="Genomic_DNA"/>
</dbReference>
<dbReference type="VEuPathDB" id="TriTrypDB:BSAL_04005"/>
<organism evidence="1 2">
    <name type="scientific">Bodo saltans</name>
    <name type="common">Flagellated protozoan</name>
    <dbReference type="NCBI Taxonomy" id="75058"/>
    <lineage>
        <taxon>Eukaryota</taxon>
        <taxon>Discoba</taxon>
        <taxon>Euglenozoa</taxon>
        <taxon>Kinetoplastea</taxon>
        <taxon>Metakinetoplastina</taxon>
        <taxon>Eubodonida</taxon>
        <taxon>Bodonidae</taxon>
        <taxon>Bodo</taxon>
    </lineage>
</organism>
<gene>
    <name evidence="1" type="ORF">BSAL_04005</name>
</gene>
<accession>A0A0S4IVL7</accession>
<keyword evidence="2" id="KW-1185">Reference proteome</keyword>
<sequence length="102" mass="11936">MSLFDCVPPLYCRHYQLLPSFDLCLMMWVCVPSHCGWFCFTLLPFPPLGQHIHGRIQRKKDCSSHHSTLSRASNVEERVKSNPVYVKRTTSHTTVMPRFDKR</sequence>
<dbReference type="Proteomes" id="UP000051952">
    <property type="component" value="Unassembled WGS sequence"/>
</dbReference>
<protein>
    <submittedName>
        <fullName evidence="1">Uncharacterized protein</fullName>
    </submittedName>
</protein>
<proteinExistence type="predicted"/>
<evidence type="ECO:0000313" key="2">
    <source>
        <dbReference type="Proteomes" id="UP000051952"/>
    </source>
</evidence>
<evidence type="ECO:0000313" key="1">
    <source>
        <dbReference type="EMBL" id="CUF57252.1"/>
    </source>
</evidence>
<name>A0A0S4IVL7_BODSA</name>
<reference evidence="2" key="1">
    <citation type="submission" date="2015-09" db="EMBL/GenBank/DDBJ databases">
        <authorList>
            <consortium name="Pathogen Informatics"/>
        </authorList>
    </citation>
    <scope>NUCLEOTIDE SEQUENCE [LARGE SCALE GENOMIC DNA]</scope>
    <source>
        <strain evidence="2">Lake Konstanz</strain>
    </source>
</reference>
<dbReference type="AlphaFoldDB" id="A0A0S4IVL7"/>